<sequence>MPLPEEVIALRDSGVLSEDDMAKIAEMRANLIESSSEDMGVFLSSIADSLRSVSFSPEDFEKAALLLNEEDGDEYEKLAKVDWVSKMGTLSGAMAGFGKFISKHKSKITPAFLVGMGLALGGGEIVATRAQAKALTSSLGQIKEQYPELKKDKMTDQHFEALSAFSPTVAKNPVVASSLLLKMKQWGSIDHKTIQDLISMERGLRDMGPRGGGVGDLLQSAAAVQQLVAPGEGIFGGGRPAKAQFNIGDQIRIENVESMSVPGA</sequence>
<dbReference type="AlphaFoldDB" id="A0A0F9S4J0"/>
<proteinExistence type="predicted"/>
<comment type="caution">
    <text evidence="1">The sequence shown here is derived from an EMBL/GenBank/DDBJ whole genome shotgun (WGS) entry which is preliminary data.</text>
</comment>
<gene>
    <name evidence="1" type="ORF">LCGC14_0516570</name>
</gene>
<organism evidence="1">
    <name type="scientific">marine sediment metagenome</name>
    <dbReference type="NCBI Taxonomy" id="412755"/>
    <lineage>
        <taxon>unclassified sequences</taxon>
        <taxon>metagenomes</taxon>
        <taxon>ecological metagenomes</taxon>
    </lineage>
</organism>
<name>A0A0F9S4J0_9ZZZZ</name>
<protein>
    <submittedName>
        <fullName evidence="1">Uncharacterized protein</fullName>
    </submittedName>
</protein>
<accession>A0A0F9S4J0</accession>
<evidence type="ECO:0000313" key="1">
    <source>
        <dbReference type="EMBL" id="KKN61979.1"/>
    </source>
</evidence>
<dbReference type="EMBL" id="LAZR01000639">
    <property type="protein sequence ID" value="KKN61979.1"/>
    <property type="molecule type" value="Genomic_DNA"/>
</dbReference>
<reference evidence="1" key="1">
    <citation type="journal article" date="2015" name="Nature">
        <title>Complex archaea that bridge the gap between prokaryotes and eukaryotes.</title>
        <authorList>
            <person name="Spang A."/>
            <person name="Saw J.H."/>
            <person name="Jorgensen S.L."/>
            <person name="Zaremba-Niedzwiedzka K."/>
            <person name="Martijn J."/>
            <person name="Lind A.E."/>
            <person name="van Eijk R."/>
            <person name="Schleper C."/>
            <person name="Guy L."/>
            <person name="Ettema T.J."/>
        </authorList>
    </citation>
    <scope>NUCLEOTIDE SEQUENCE</scope>
</reference>